<reference evidence="2" key="2">
    <citation type="submission" date="2022-01" db="EMBL/GenBank/DDBJ databases">
        <authorList>
            <person name="Yamashiro T."/>
            <person name="Shiraishi A."/>
            <person name="Satake H."/>
            <person name="Nakayama K."/>
        </authorList>
    </citation>
    <scope>NUCLEOTIDE SEQUENCE</scope>
</reference>
<proteinExistence type="predicted"/>
<organism evidence="2 3">
    <name type="scientific">Tanacetum coccineum</name>
    <dbReference type="NCBI Taxonomy" id="301880"/>
    <lineage>
        <taxon>Eukaryota</taxon>
        <taxon>Viridiplantae</taxon>
        <taxon>Streptophyta</taxon>
        <taxon>Embryophyta</taxon>
        <taxon>Tracheophyta</taxon>
        <taxon>Spermatophyta</taxon>
        <taxon>Magnoliopsida</taxon>
        <taxon>eudicotyledons</taxon>
        <taxon>Gunneridae</taxon>
        <taxon>Pentapetalae</taxon>
        <taxon>asterids</taxon>
        <taxon>campanulids</taxon>
        <taxon>Asterales</taxon>
        <taxon>Asteraceae</taxon>
        <taxon>Asteroideae</taxon>
        <taxon>Anthemideae</taxon>
        <taxon>Anthemidinae</taxon>
        <taxon>Tanacetum</taxon>
    </lineage>
</organism>
<feature type="coiled-coil region" evidence="1">
    <location>
        <begin position="14"/>
        <end position="41"/>
    </location>
</feature>
<accession>A0ABQ5FLC3</accession>
<evidence type="ECO:0000313" key="3">
    <source>
        <dbReference type="Proteomes" id="UP001151760"/>
    </source>
</evidence>
<protein>
    <submittedName>
        <fullName evidence="2">Uncharacterized protein</fullName>
    </submittedName>
</protein>
<name>A0ABQ5FLC3_9ASTR</name>
<dbReference type="Proteomes" id="UP001151760">
    <property type="component" value="Unassembled WGS sequence"/>
</dbReference>
<gene>
    <name evidence="2" type="ORF">Tco_1015591</name>
</gene>
<evidence type="ECO:0000256" key="1">
    <source>
        <dbReference type="SAM" id="Coils"/>
    </source>
</evidence>
<evidence type="ECO:0000313" key="2">
    <source>
        <dbReference type="EMBL" id="GJT64111.1"/>
    </source>
</evidence>
<sequence>METVTWEQQLFLDEEALRETLEEEAMAEKELEERIKQEQSHDELFRLEFKAHDKGRQELQQLLIGQQVTSLSPQELINHLLTNQELSVLVPFLSCA</sequence>
<reference evidence="2" key="1">
    <citation type="journal article" date="2022" name="Int. J. Mol. Sci.">
        <title>Draft Genome of Tanacetum Coccineum: Genomic Comparison of Closely Related Tanacetum-Family Plants.</title>
        <authorList>
            <person name="Yamashiro T."/>
            <person name="Shiraishi A."/>
            <person name="Nakayama K."/>
            <person name="Satake H."/>
        </authorList>
    </citation>
    <scope>NUCLEOTIDE SEQUENCE</scope>
</reference>
<keyword evidence="3" id="KW-1185">Reference proteome</keyword>
<keyword evidence="1" id="KW-0175">Coiled coil</keyword>
<comment type="caution">
    <text evidence="2">The sequence shown here is derived from an EMBL/GenBank/DDBJ whole genome shotgun (WGS) entry which is preliminary data.</text>
</comment>
<dbReference type="EMBL" id="BQNB010017516">
    <property type="protein sequence ID" value="GJT64111.1"/>
    <property type="molecule type" value="Genomic_DNA"/>
</dbReference>